<keyword evidence="2" id="KW-0812">Transmembrane</keyword>
<feature type="region of interest" description="Disordered" evidence="1">
    <location>
        <begin position="110"/>
        <end position="138"/>
    </location>
</feature>
<comment type="caution">
    <text evidence="3">The sequence shown here is derived from an EMBL/GenBank/DDBJ whole genome shotgun (WGS) entry which is preliminary data.</text>
</comment>
<dbReference type="AlphaFoldDB" id="A0A948TH91"/>
<evidence type="ECO:0000313" key="4">
    <source>
        <dbReference type="Proteomes" id="UP000733611"/>
    </source>
</evidence>
<proteinExistence type="predicted"/>
<gene>
    <name evidence="3" type="ORF">H9847_08250</name>
</gene>
<keyword evidence="2" id="KW-0472">Membrane</keyword>
<evidence type="ECO:0000256" key="1">
    <source>
        <dbReference type="SAM" id="MobiDB-lite"/>
    </source>
</evidence>
<name>A0A948TH91_9GAMM</name>
<accession>A0A948TH91</accession>
<feature type="transmembrane region" description="Helical" evidence="2">
    <location>
        <begin position="37"/>
        <end position="58"/>
    </location>
</feature>
<protein>
    <submittedName>
        <fullName evidence="3">YhdT family protein</fullName>
    </submittedName>
</protein>
<organism evidence="3 4">
    <name type="scientific">Candidatus Anaerobiospirillum pullicola</name>
    <dbReference type="NCBI Taxonomy" id="2838451"/>
    <lineage>
        <taxon>Bacteria</taxon>
        <taxon>Pseudomonadati</taxon>
        <taxon>Pseudomonadota</taxon>
        <taxon>Gammaproteobacteria</taxon>
        <taxon>Aeromonadales</taxon>
        <taxon>Succinivibrionaceae</taxon>
        <taxon>Anaerobiospirillum</taxon>
    </lineage>
</organism>
<feature type="transmembrane region" description="Helical" evidence="2">
    <location>
        <begin position="70"/>
        <end position="91"/>
    </location>
</feature>
<reference evidence="3" key="1">
    <citation type="journal article" date="2021" name="PeerJ">
        <title>Extensive microbial diversity within the chicken gut microbiome revealed by metagenomics and culture.</title>
        <authorList>
            <person name="Gilroy R."/>
            <person name="Ravi A."/>
            <person name="Getino M."/>
            <person name="Pursley I."/>
            <person name="Horton D.L."/>
            <person name="Alikhan N.F."/>
            <person name="Baker D."/>
            <person name="Gharbi K."/>
            <person name="Hall N."/>
            <person name="Watson M."/>
            <person name="Adriaenssens E.M."/>
            <person name="Foster-Nyarko E."/>
            <person name="Jarju S."/>
            <person name="Secka A."/>
            <person name="Antonio M."/>
            <person name="Oren A."/>
            <person name="Chaudhuri R.R."/>
            <person name="La Ragione R."/>
            <person name="Hildebrand F."/>
            <person name="Pallen M.J."/>
        </authorList>
    </citation>
    <scope>NUCLEOTIDE SEQUENCE</scope>
    <source>
        <strain evidence="3">378</strain>
    </source>
</reference>
<feature type="region of interest" description="Disordered" evidence="1">
    <location>
        <begin position="1"/>
        <end position="21"/>
    </location>
</feature>
<evidence type="ECO:0000313" key="3">
    <source>
        <dbReference type="EMBL" id="MBU3844835.1"/>
    </source>
</evidence>
<dbReference type="InterPro" id="IPR010398">
    <property type="entry name" value="DUF997"/>
</dbReference>
<dbReference type="Proteomes" id="UP000733611">
    <property type="component" value="Unassembled WGS sequence"/>
</dbReference>
<dbReference type="EMBL" id="JAHLFE010000168">
    <property type="protein sequence ID" value="MBU3844835.1"/>
    <property type="molecule type" value="Genomic_DNA"/>
</dbReference>
<feature type="compositionally biased region" description="Polar residues" evidence="1">
    <location>
        <begin position="1"/>
        <end position="15"/>
    </location>
</feature>
<keyword evidence="2" id="KW-1133">Transmembrane helix</keyword>
<dbReference type="Pfam" id="PF06196">
    <property type="entry name" value="DUF997"/>
    <property type="match status" value="1"/>
</dbReference>
<sequence length="138" mass="15231">MRPSTSPRSAVQSSHPVPPPSEQEQYAAQFTQLDKEALATVLAAVLITVLFWAAIYFTADMQSNILAMPLWFVISCLGGYLFSIVVVVVLVTKFMSNCRLDVPSLQQLEHTQSNAPLEPESAAADDNKQQQQQQHKDA</sequence>
<evidence type="ECO:0000256" key="2">
    <source>
        <dbReference type="SAM" id="Phobius"/>
    </source>
</evidence>
<reference evidence="3" key="2">
    <citation type="submission" date="2021-04" db="EMBL/GenBank/DDBJ databases">
        <authorList>
            <person name="Gilroy R."/>
        </authorList>
    </citation>
    <scope>NUCLEOTIDE SEQUENCE</scope>
    <source>
        <strain evidence="3">378</strain>
    </source>
</reference>
<feature type="compositionally biased region" description="Low complexity" evidence="1">
    <location>
        <begin position="129"/>
        <end position="138"/>
    </location>
</feature>